<name>F9WQQ0_TRYVY</name>
<gene>
    <name evidence="2" type="ORF">TvY486_0026160</name>
</gene>
<dbReference type="AlphaFoldDB" id="F9WQQ0"/>
<evidence type="ECO:0000313" key="2">
    <source>
        <dbReference type="EMBL" id="CCD19882.1"/>
    </source>
</evidence>
<protein>
    <submittedName>
        <fullName evidence="2">Uncharacterized protein</fullName>
    </submittedName>
</protein>
<dbReference type="EMBL" id="CAEX01004339">
    <property type="protein sequence ID" value="CCD19882.1"/>
    <property type="molecule type" value="Genomic_DNA"/>
</dbReference>
<accession>F9WQQ0</accession>
<proteinExistence type="predicted"/>
<organism evidence="2 3">
    <name type="scientific">Trypanosoma vivax (strain Y486)</name>
    <dbReference type="NCBI Taxonomy" id="1055687"/>
    <lineage>
        <taxon>Eukaryota</taxon>
        <taxon>Discoba</taxon>
        <taxon>Euglenozoa</taxon>
        <taxon>Kinetoplastea</taxon>
        <taxon>Metakinetoplastina</taxon>
        <taxon>Trypanosomatida</taxon>
        <taxon>Trypanosomatidae</taxon>
        <taxon>Trypanosoma</taxon>
        <taxon>Duttonella</taxon>
    </lineage>
</organism>
<dbReference type="Proteomes" id="UP000009027">
    <property type="component" value="Unassembled WGS sequence"/>
</dbReference>
<sequence>MFSDSVRPQAARVPSSWRPVLPCGVNVSARWPVPVASGPFSSHPCCGDRAQPQAVRQPRGASTSGTRLRCLLPAVAATCPRRCARRPLVRSFRHGPFICSGLVGLPGVRPPQRATVTRHGTPSGVLGEGWASRGQGGLAAGRRRARGARNASRIPAGAAVRAARVYAAQLVLCAADRGIAALVRWACGRCGRLRFACVRLVCGASRCGAGTVEHGRAAEECARHPRRRPGSAVRAEAACAGELPARVRRLAALGGVACARTVGQCARPAMRLRTRTHCAEEGGRSRAVEAALRPAPGSCLLNRLRLPKLRCTKERSAARTRGGSSQSSFAARDVAQHARSAVDEAGMWWQPRASPAL</sequence>
<feature type="region of interest" description="Disordered" evidence="1">
    <location>
        <begin position="117"/>
        <end position="144"/>
    </location>
</feature>
<feature type="region of interest" description="Disordered" evidence="1">
    <location>
        <begin position="313"/>
        <end position="332"/>
    </location>
</feature>
<keyword evidence="3" id="KW-1185">Reference proteome</keyword>
<dbReference type="VEuPathDB" id="TriTrypDB:TvY486_0026160"/>
<evidence type="ECO:0000256" key="1">
    <source>
        <dbReference type="SAM" id="MobiDB-lite"/>
    </source>
</evidence>
<evidence type="ECO:0000313" key="3">
    <source>
        <dbReference type="Proteomes" id="UP000009027"/>
    </source>
</evidence>
<reference evidence="2 3" key="1">
    <citation type="journal article" date="2012" name="Proc. Natl. Acad. Sci. U.S.A.">
        <title>Antigenic diversity is generated by distinct evolutionary mechanisms in African trypanosome species.</title>
        <authorList>
            <person name="Jackson A.P."/>
            <person name="Berry A."/>
            <person name="Aslett M."/>
            <person name="Allison H.C."/>
            <person name="Burton P."/>
            <person name="Vavrova-Anderson J."/>
            <person name="Brown R."/>
            <person name="Browne H."/>
            <person name="Corton N."/>
            <person name="Hauser H."/>
            <person name="Gamble J."/>
            <person name="Gilderthorp R."/>
            <person name="Marcello L."/>
            <person name="McQuillan J."/>
            <person name="Otto T.D."/>
            <person name="Quail M.A."/>
            <person name="Sanders M.J."/>
            <person name="van Tonder A."/>
            <person name="Ginger M.L."/>
            <person name="Field M.C."/>
            <person name="Barry J.D."/>
            <person name="Hertz-Fowler C."/>
            <person name="Berriman M."/>
        </authorList>
    </citation>
    <scope>NUCLEOTIDE SEQUENCE</scope>
    <source>
        <strain evidence="2 3">Y486</strain>
    </source>
</reference>